<dbReference type="Pfam" id="PF00005">
    <property type="entry name" value="ABC_tran"/>
    <property type="match status" value="1"/>
</dbReference>
<dbReference type="OMA" id="FHCPEYY"/>
<dbReference type="Pfam" id="PF01061">
    <property type="entry name" value="ABC2_membrane"/>
    <property type="match status" value="1"/>
</dbReference>
<organism evidence="11 12">
    <name type="scientific">Chara braunii</name>
    <name type="common">Braun's stonewort</name>
    <dbReference type="NCBI Taxonomy" id="69332"/>
    <lineage>
        <taxon>Eukaryota</taxon>
        <taxon>Viridiplantae</taxon>
        <taxon>Streptophyta</taxon>
        <taxon>Charophyceae</taxon>
        <taxon>Charales</taxon>
        <taxon>Characeae</taxon>
        <taxon>Chara</taxon>
    </lineage>
</organism>
<evidence type="ECO:0000256" key="5">
    <source>
        <dbReference type="ARBA" id="ARBA00022840"/>
    </source>
</evidence>
<evidence type="ECO:0000256" key="2">
    <source>
        <dbReference type="ARBA" id="ARBA00022448"/>
    </source>
</evidence>
<dbReference type="STRING" id="69332.A0A388LBB3"/>
<dbReference type="GO" id="GO:0016020">
    <property type="term" value="C:membrane"/>
    <property type="evidence" value="ECO:0007669"/>
    <property type="project" value="UniProtKB-SubCell"/>
</dbReference>
<keyword evidence="12" id="KW-1185">Reference proteome</keyword>
<dbReference type="PANTHER" id="PTHR48041">
    <property type="entry name" value="ABC TRANSPORTER G FAMILY MEMBER 28"/>
    <property type="match status" value="1"/>
</dbReference>
<dbReference type="PROSITE" id="PS50893">
    <property type="entry name" value="ABC_TRANSPORTER_2"/>
    <property type="match status" value="1"/>
</dbReference>
<keyword evidence="6 9" id="KW-1133">Transmembrane helix</keyword>
<dbReference type="Gramene" id="GBG79617">
    <property type="protein sequence ID" value="GBG79617"/>
    <property type="gene ID" value="CBR_g29766"/>
</dbReference>
<accession>A0A388LBB3</accession>
<dbReference type="InterPro" id="IPR003439">
    <property type="entry name" value="ABC_transporter-like_ATP-bd"/>
</dbReference>
<proteinExistence type="predicted"/>
<evidence type="ECO:0000313" key="12">
    <source>
        <dbReference type="Proteomes" id="UP000265515"/>
    </source>
</evidence>
<feature type="transmembrane region" description="Helical" evidence="9">
    <location>
        <begin position="395"/>
        <end position="415"/>
    </location>
</feature>
<evidence type="ECO:0000256" key="4">
    <source>
        <dbReference type="ARBA" id="ARBA00022741"/>
    </source>
</evidence>
<dbReference type="InterPro" id="IPR003593">
    <property type="entry name" value="AAA+_ATPase"/>
</dbReference>
<keyword evidence="3 9" id="KW-0812">Transmembrane</keyword>
<evidence type="ECO:0000259" key="10">
    <source>
        <dbReference type="PROSITE" id="PS50893"/>
    </source>
</evidence>
<dbReference type="SMART" id="SM00382">
    <property type="entry name" value="AAA"/>
    <property type="match status" value="1"/>
</dbReference>
<keyword evidence="2" id="KW-0813">Transport</keyword>
<dbReference type="PANTHER" id="PTHR48041:SF139">
    <property type="entry name" value="PROTEIN SCARLET"/>
    <property type="match status" value="1"/>
</dbReference>
<dbReference type="AlphaFoldDB" id="A0A388LBB3"/>
<dbReference type="InterPro" id="IPR013525">
    <property type="entry name" value="ABC2_TM"/>
</dbReference>
<name>A0A388LBB3_CHABU</name>
<evidence type="ECO:0000256" key="8">
    <source>
        <dbReference type="SAM" id="MobiDB-lite"/>
    </source>
</evidence>
<dbReference type="GO" id="GO:0016887">
    <property type="term" value="F:ATP hydrolysis activity"/>
    <property type="evidence" value="ECO:0007669"/>
    <property type="project" value="InterPro"/>
</dbReference>
<evidence type="ECO:0000256" key="7">
    <source>
        <dbReference type="ARBA" id="ARBA00023136"/>
    </source>
</evidence>
<keyword evidence="7 9" id="KW-0472">Membrane</keyword>
<dbReference type="Gene3D" id="3.40.50.300">
    <property type="entry name" value="P-loop containing nucleotide triphosphate hydrolases"/>
    <property type="match status" value="1"/>
</dbReference>
<feature type="transmembrane region" description="Helical" evidence="9">
    <location>
        <begin position="505"/>
        <end position="525"/>
    </location>
</feature>
<dbReference type="InterPro" id="IPR050352">
    <property type="entry name" value="ABCG_transporters"/>
</dbReference>
<feature type="transmembrane region" description="Helical" evidence="9">
    <location>
        <begin position="478"/>
        <end position="499"/>
    </location>
</feature>
<evidence type="ECO:0000313" key="11">
    <source>
        <dbReference type="EMBL" id="GBG79617.1"/>
    </source>
</evidence>
<dbReference type="GO" id="GO:0005524">
    <property type="term" value="F:ATP binding"/>
    <property type="evidence" value="ECO:0007669"/>
    <property type="project" value="UniProtKB-KW"/>
</dbReference>
<dbReference type="InterPro" id="IPR027417">
    <property type="entry name" value="P-loop_NTPase"/>
</dbReference>
<feature type="transmembrane region" description="Helical" evidence="9">
    <location>
        <begin position="448"/>
        <end position="466"/>
    </location>
</feature>
<dbReference type="Proteomes" id="UP000265515">
    <property type="component" value="Unassembled WGS sequence"/>
</dbReference>
<comment type="subcellular location">
    <subcellularLocation>
        <location evidence="1">Membrane</location>
        <topology evidence="1">Multi-pass membrane protein</topology>
    </subcellularLocation>
</comment>
<dbReference type="OrthoDB" id="66620at2759"/>
<comment type="caution">
    <text evidence="11">The sequence shown here is derived from an EMBL/GenBank/DDBJ whole genome shotgun (WGS) entry which is preliminary data.</text>
</comment>
<reference evidence="11 12" key="1">
    <citation type="journal article" date="2018" name="Cell">
        <title>The Chara Genome: Secondary Complexity and Implications for Plant Terrestrialization.</title>
        <authorList>
            <person name="Nishiyama T."/>
            <person name="Sakayama H."/>
            <person name="Vries J.D."/>
            <person name="Buschmann H."/>
            <person name="Saint-Marcoux D."/>
            <person name="Ullrich K.K."/>
            <person name="Haas F.B."/>
            <person name="Vanderstraeten L."/>
            <person name="Becker D."/>
            <person name="Lang D."/>
            <person name="Vosolsobe S."/>
            <person name="Rombauts S."/>
            <person name="Wilhelmsson P.K.I."/>
            <person name="Janitza P."/>
            <person name="Kern R."/>
            <person name="Heyl A."/>
            <person name="Rumpler F."/>
            <person name="Villalobos L.I.A.C."/>
            <person name="Clay J.M."/>
            <person name="Skokan R."/>
            <person name="Toyoda A."/>
            <person name="Suzuki Y."/>
            <person name="Kagoshima H."/>
            <person name="Schijlen E."/>
            <person name="Tajeshwar N."/>
            <person name="Catarino B."/>
            <person name="Hetherington A.J."/>
            <person name="Saltykova A."/>
            <person name="Bonnot C."/>
            <person name="Breuninger H."/>
            <person name="Symeonidi A."/>
            <person name="Radhakrishnan G.V."/>
            <person name="Van Nieuwerburgh F."/>
            <person name="Deforce D."/>
            <person name="Chang C."/>
            <person name="Karol K.G."/>
            <person name="Hedrich R."/>
            <person name="Ulvskov P."/>
            <person name="Glockner G."/>
            <person name="Delwiche C.F."/>
            <person name="Petrasek J."/>
            <person name="Van de Peer Y."/>
            <person name="Friml J."/>
            <person name="Beilby M."/>
            <person name="Dolan L."/>
            <person name="Kohara Y."/>
            <person name="Sugano S."/>
            <person name="Fujiyama A."/>
            <person name="Delaux P.-M."/>
            <person name="Quint M."/>
            <person name="TheiBen G."/>
            <person name="Hagemann M."/>
            <person name="Harholt J."/>
            <person name="Dunand C."/>
            <person name="Zachgo S."/>
            <person name="Langdale J."/>
            <person name="Maumus F."/>
            <person name="Straeten D.V.D."/>
            <person name="Gould S.B."/>
            <person name="Rensing S.A."/>
        </authorList>
    </citation>
    <scope>NUCLEOTIDE SEQUENCE [LARGE SCALE GENOMIC DNA]</scope>
    <source>
        <strain evidence="11 12">S276</strain>
    </source>
</reference>
<keyword evidence="5" id="KW-0067">ATP-binding</keyword>
<feature type="compositionally biased region" description="Basic and acidic residues" evidence="8">
    <location>
        <begin position="1"/>
        <end position="24"/>
    </location>
</feature>
<keyword evidence="4" id="KW-0547">Nucleotide-binding</keyword>
<evidence type="ECO:0000256" key="6">
    <source>
        <dbReference type="ARBA" id="ARBA00022989"/>
    </source>
</evidence>
<dbReference type="EMBL" id="BFEA01000323">
    <property type="protein sequence ID" value="GBG79617.1"/>
    <property type="molecule type" value="Genomic_DNA"/>
</dbReference>
<dbReference type="GO" id="GO:0140359">
    <property type="term" value="F:ABC-type transporter activity"/>
    <property type="evidence" value="ECO:0007669"/>
    <property type="project" value="InterPro"/>
</dbReference>
<feature type="region of interest" description="Disordered" evidence="8">
    <location>
        <begin position="1"/>
        <end position="31"/>
    </location>
</feature>
<evidence type="ECO:0000256" key="1">
    <source>
        <dbReference type="ARBA" id="ARBA00004141"/>
    </source>
</evidence>
<feature type="domain" description="ABC transporter" evidence="10">
    <location>
        <begin position="47"/>
        <end position="304"/>
    </location>
</feature>
<dbReference type="SUPFAM" id="SSF52540">
    <property type="entry name" value="P-loop containing nucleoside triphosphate hydrolases"/>
    <property type="match status" value="1"/>
</dbReference>
<evidence type="ECO:0000256" key="3">
    <source>
        <dbReference type="ARBA" id="ARBA00022692"/>
    </source>
</evidence>
<sequence>MAPREAMEIDVESRAQRGHAREQGGDGPSGSAFRLSVSQAQHRGVSLSFRNLSYKIFIGGYKNKAEKAILKNLRGYIPPSTFVAIMGPTGCGKTSLLNVLGGRVLKGGRIEGEVLVNGESRDSSFKRISAYVMQDDVLYHTLSVRETLIVAAKLRLPSSMPLSEKLRLVDSIITELSLNKAANTWIGNDLVRGVSGGERKRTNIAVELLSDPSLLFLDEPTSGLDSFQALNVMSTLKSLASSGRTVVCTIHQPRSSIFALCPNQTSTYTASDPSASDYFLDVISIDRRDEKREEESTSRVKLLVDSFVPEAGVTPPENPKLLMTPSALAESKIRKPGFASNWFTQFFTLFGRSATQVRRDKLPVGISFVQATVMGFIVAALFSEIGKGQKSIQDLQGVIFFISIFTAFGAVFQMITTFPFERAIVNRERAANAYRVSAFYPAKVISEWPLRIIPGMIFVTIVYFIIGLDNRAEKFFQFLLIVILGFTALFGVGLLIGSVAPTPQVALGLGPLVTVIFMLFGGFYINLENIPAGARWVAYCSPIMWMFTGAAHNQLDGAVRQNALLLSLRKCTW</sequence>
<evidence type="ECO:0000256" key="9">
    <source>
        <dbReference type="SAM" id="Phobius"/>
    </source>
</evidence>
<feature type="transmembrane region" description="Helical" evidence="9">
    <location>
        <begin position="362"/>
        <end position="383"/>
    </location>
</feature>
<protein>
    <recommendedName>
        <fullName evidence="10">ABC transporter domain-containing protein</fullName>
    </recommendedName>
</protein>
<dbReference type="CDD" id="cd03213">
    <property type="entry name" value="ABCG_EPDR"/>
    <property type="match status" value="1"/>
</dbReference>
<gene>
    <name evidence="11" type="ORF">CBR_g29766</name>
</gene>